<dbReference type="AlphaFoldDB" id="A0A8S0PAW4"/>
<comment type="caution">
    <text evidence="5">The sequence shown here is derived from an EMBL/GenBank/DDBJ whole genome shotgun (WGS) entry which is preliminary data.</text>
</comment>
<dbReference type="OrthoDB" id="2014299at2759"/>
<dbReference type="Proteomes" id="UP000594638">
    <property type="component" value="Unassembled WGS sequence"/>
</dbReference>
<proteinExistence type="predicted"/>
<feature type="transmembrane region" description="Helical" evidence="3">
    <location>
        <begin position="255"/>
        <end position="273"/>
    </location>
</feature>
<dbReference type="InterPro" id="IPR025564">
    <property type="entry name" value="CAAD_dom"/>
</dbReference>
<keyword evidence="3" id="KW-0812">Transmembrane</keyword>
<dbReference type="PANTHER" id="PTHR33222">
    <property type="match status" value="1"/>
</dbReference>
<keyword evidence="6" id="KW-1185">Reference proteome</keyword>
<comment type="subcellular location">
    <subcellularLocation>
        <location evidence="1">Membrane</location>
        <topology evidence="1">Multi-pass membrane protein</topology>
    </subcellularLocation>
</comment>
<dbReference type="PANTHER" id="PTHR33222:SF4">
    <property type="entry name" value="PROTEIN CURVATURE THYLAKOID 1A, CHLOROPLASTIC"/>
    <property type="match status" value="1"/>
</dbReference>
<dbReference type="InterPro" id="IPR033344">
    <property type="entry name" value="CURT1"/>
</dbReference>
<evidence type="ECO:0000313" key="6">
    <source>
        <dbReference type="Proteomes" id="UP000594638"/>
    </source>
</evidence>
<name>A0A8S0PAW4_OLEEU</name>
<protein>
    <submittedName>
        <fullName evidence="5">CURVATURE THYLAKOID 1A, chloroplastic</fullName>
    </submittedName>
</protein>
<dbReference type="Pfam" id="PF14159">
    <property type="entry name" value="CAAD"/>
    <property type="match status" value="1"/>
</dbReference>
<reference evidence="5 6" key="1">
    <citation type="submission" date="2019-12" db="EMBL/GenBank/DDBJ databases">
        <authorList>
            <person name="Alioto T."/>
            <person name="Alioto T."/>
            <person name="Gomez Garrido J."/>
        </authorList>
    </citation>
    <scope>NUCLEOTIDE SEQUENCE [LARGE SCALE GENOMIC DNA]</scope>
</reference>
<dbReference type="Gramene" id="OE9A082071T1">
    <property type="protein sequence ID" value="OE9A082071C1"/>
    <property type="gene ID" value="OE9A082071"/>
</dbReference>
<evidence type="ECO:0000256" key="2">
    <source>
        <dbReference type="SAM" id="MobiDB-lite"/>
    </source>
</evidence>
<dbReference type="GO" id="GO:0009535">
    <property type="term" value="C:chloroplast thylakoid membrane"/>
    <property type="evidence" value="ECO:0007669"/>
    <property type="project" value="TreeGrafter"/>
</dbReference>
<feature type="domain" description="Cyanobacterial aminoacyl-tRNA synthetase CAAD" evidence="4">
    <location>
        <begin position="215"/>
        <end position="298"/>
    </location>
</feature>
<evidence type="ECO:0000313" key="5">
    <source>
        <dbReference type="EMBL" id="CAA2934960.1"/>
    </source>
</evidence>
<sequence length="300" mass="33634">MRIENHPIKNLQISTCHATKSYGYCIRERQKSLWITIIYKENLCTKWDFCIKRDRKGEAKQKREEFRWSLAVKWQRQLPLPWRRQPSRYIVSPPKPPSTAPPCRVCLPVSLLQLSPLPSGQFQRNKDPDDVDQDPVHTDPPPKSLSDSSGNSGDGWSFGGRSQRSSASRAVKELPASLESGASATQESRRSSCLLVKASSSDETSAVDANELLTDLKEKWDAVENKSTVLLYGVGAILATWLASIIVGAVNSVPLLPKIMELVGLGYTGWFVYRYLLFKSSRKELAEDIEVLKKKIAGTE</sequence>
<organism evidence="5 6">
    <name type="scientific">Olea europaea subsp. europaea</name>
    <dbReference type="NCBI Taxonomy" id="158383"/>
    <lineage>
        <taxon>Eukaryota</taxon>
        <taxon>Viridiplantae</taxon>
        <taxon>Streptophyta</taxon>
        <taxon>Embryophyta</taxon>
        <taxon>Tracheophyta</taxon>
        <taxon>Spermatophyta</taxon>
        <taxon>Magnoliopsida</taxon>
        <taxon>eudicotyledons</taxon>
        <taxon>Gunneridae</taxon>
        <taxon>Pentapetalae</taxon>
        <taxon>asterids</taxon>
        <taxon>lamiids</taxon>
        <taxon>Lamiales</taxon>
        <taxon>Oleaceae</taxon>
        <taxon>Oleeae</taxon>
        <taxon>Olea</taxon>
    </lineage>
</organism>
<evidence type="ECO:0000259" key="4">
    <source>
        <dbReference type="Pfam" id="PF14159"/>
    </source>
</evidence>
<accession>A0A8S0PAW4</accession>
<dbReference type="EMBL" id="CACTIH010000021">
    <property type="protein sequence ID" value="CAA2934960.1"/>
    <property type="molecule type" value="Genomic_DNA"/>
</dbReference>
<keyword evidence="3" id="KW-0472">Membrane</keyword>
<evidence type="ECO:0000256" key="3">
    <source>
        <dbReference type="SAM" id="Phobius"/>
    </source>
</evidence>
<keyword evidence="3" id="KW-1133">Transmembrane helix</keyword>
<feature type="transmembrane region" description="Helical" evidence="3">
    <location>
        <begin position="229"/>
        <end position="249"/>
    </location>
</feature>
<gene>
    <name evidence="5" type="ORF">OLEA9_A082071</name>
</gene>
<evidence type="ECO:0000256" key="1">
    <source>
        <dbReference type="ARBA" id="ARBA00004141"/>
    </source>
</evidence>
<feature type="region of interest" description="Disordered" evidence="2">
    <location>
        <begin position="118"/>
        <end position="164"/>
    </location>
</feature>